<organism evidence="2 3">
    <name type="scientific">Ensete ventricosum</name>
    <name type="common">Abyssinian banana</name>
    <name type="synonym">Musa ensete</name>
    <dbReference type="NCBI Taxonomy" id="4639"/>
    <lineage>
        <taxon>Eukaryota</taxon>
        <taxon>Viridiplantae</taxon>
        <taxon>Streptophyta</taxon>
        <taxon>Embryophyta</taxon>
        <taxon>Tracheophyta</taxon>
        <taxon>Spermatophyta</taxon>
        <taxon>Magnoliopsida</taxon>
        <taxon>Liliopsida</taxon>
        <taxon>Zingiberales</taxon>
        <taxon>Musaceae</taxon>
        <taxon>Ensete</taxon>
    </lineage>
</organism>
<dbReference type="AlphaFoldDB" id="A0A426ZYV7"/>
<accession>A0A426ZYV7</accession>
<feature type="region of interest" description="Disordered" evidence="1">
    <location>
        <begin position="1"/>
        <end position="62"/>
    </location>
</feature>
<evidence type="ECO:0000313" key="2">
    <source>
        <dbReference type="EMBL" id="RRT69143.1"/>
    </source>
</evidence>
<feature type="compositionally biased region" description="Basic residues" evidence="1">
    <location>
        <begin position="20"/>
        <end position="30"/>
    </location>
</feature>
<protein>
    <submittedName>
        <fullName evidence="2">Uncharacterized protein</fullName>
    </submittedName>
</protein>
<comment type="caution">
    <text evidence="2">The sequence shown here is derived from an EMBL/GenBank/DDBJ whole genome shotgun (WGS) entry which is preliminary data.</text>
</comment>
<dbReference type="EMBL" id="AMZH03004447">
    <property type="protein sequence ID" value="RRT69143.1"/>
    <property type="molecule type" value="Genomic_DNA"/>
</dbReference>
<gene>
    <name evidence="2" type="ORF">B296_00010668</name>
</gene>
<evidence type="ECO:0000256" key="1">
    <source>
        <dbReference type="SAM" id="MobiDB-lite"/>
    </source>
</evidence>
<sequence>MGTSDGAAPDTERQFMRRSNSMRHVTKARSRVASFVDTPRRPREGAKRRPGSTTSSGESYPVLHERPWVRSLSPAASEVTPGNATLRHLGDYLATEGMEWGHRD</sequence>
<proteinExistence type="predicted"/>
<evidence type="ECO:0000313" key="3">
    <source>
        <dbReference type="Proteomes" id="UP000287651"/>
    </source>
</evidence>
<feature type="compositionally biased region" description="Basic and acidic residues" evidence="1">
    <location>
        <begin position="38"/>
        <end position="47"/>
    </location>
</feature>
<reference evidence="2 3" key="1">
    <citation type="journal article" date="2014" name="Agronomy (Basel)">
        <title>A Draft Genome Sequence for Ensete ventricosum, the Drought-Tolerant Tree Against Hunger.</title>
        <authorList>
            <person name="Harrison J."/>
            <person name="Moore K.A."/>
            <person name="Paszkiewicz K."/>
            <person name="Jones T."/>
            <person name="Grant M."/>
            <person name="Ambacheew D."/>
            <person name="Muzemil S."/>
            <person name="Studholme D.J."/>
        </authorList>
    </citation>
    <scope>NUCLEOTIDE SEQUENCE [LARGE SCALE GENOMIC DNA]</scope>
</reference>
<dbReference type="Proteomes" id="UP000287651">
    <property type="component" value="Unassembled WGS sequence"/>
</dbReference>
<name>A0A426ZYV7_ENSVE</name>